<sequence length="129" mass="14223">MIIAIIGMLANLLGVYGMYMESVTQYEYYGNYDSVYETVAIIMGISWGISLLGLILVIAGQKKPGAILIIIGSVIFVPLGLIAVFGASRIIKSLQDDDLVVRRMVLNNQSNPANPNNQPLPEIVRRRRQ</sequence>
<keyword evidence="2" id="KW-0472">Membrane</keyword>
<organism evidence="3 4">
    <name type="scientific">Zophobihabitans entericus</name>
    <dbReference type="NCBI Taxonomy" id="1635327"/>
    <lineage>
        <taxon>Bacteria</taxon>
        <taxon>Pseudomonadati</taxon>
        <taxon>Pseudomonadota</taxon>
        <taxon>Gammaproteobacteria</taxon>
        <taxon>Orbales</taxon>
        <taxon>Orbaceae</taxon>
        <taxon>Zophobihabitans</taxon>
    </lineage>
</organism>
<keyword evidence="2" id="KW-1133">Transmembrane helix</keyword>
<dbReference type="RefSeq" id="WP_166916135.1">
    <property type="nucleotide sequence ID" value="NZ_CP050253.1"/>
</dbReference>
<evidence type="ECO:0000256" key="2">
    <source>
        <dbReference type="SAM" id="Phobius"/>
    </source>
</evidence>
<gene>
    <name evidence="3" type="ORF">IPMB12_06560</name>
</gene>
<keyword evidence="2" id="KW-0812">Transmembrane</keyword>
<dbReference type="AlphaFoldDB" id="A0A6G9IC28"/>
<dbReference type="KEGG" id="orb:IPMB12_06560"/>
<evidence type="ECO:0008006" key="5">
    <source>
        <dbReference type="Google" id="ProtNLM"/>
    </source>
</evidence>
<feature type="transmembrane region" description="Helical" evidence="2">
    <location>
        <begin position="41"/>
        <end position="59"/>
    </location>
</feature>
<reference evidence="3 4" key="1">
    <citation type="submission" date="2020-03" db="EMBL/GenBank/DDBJ databases">
        <title>Complete genome sequence of Orbus sp. IPMB12 (BCRC 80908).</title>
        <authorList>
            <person name="Lo W.-S."/>
            <person name="Chang T.-H."/>
            <person name="Kuo C.-H."/>
        </authorList>
    </citation>
    <scope>NUCLEOTIDE SEQUENCE [LARGE SCALE GENOMIC DNA]</scope>
    <source>
        <strain evidence="3 4">IPMB12</strain>
    </source>
</reference>
<accession>A0A6G9IC28</accession>
<evidence type="ECO:0000313" key="4">
    <source>
        <dbReference type="Proteomes" id="UP000501168"/>
    </source>
</evidence>
<feature type="transmembrane region" description="Helical" evidence="2">
    <location>
        <begin position="66"/>
        <end position="87"/>
    </location>
</feature>
<feature type="compositionally biased region" description="Low complexity" evidence="1">
    <location>
        <begin position="110"/>
        <end position="121"/>
    </location>
</feature>
<protein>
    <recommendedName>
        <fullName evidence="5">DUF4064 domain-containing protein</fullName>
    </recommendedName>
</protein>
<proteinExistence type="predicted"/>
<dbReference type="InParanoid" id="A0A6G9IC28"/>
<keyword evidence="4" id="KW-1185">Reference proteome</keyword>
<evidence type="ECO:0000256" key="1">
    <source>
        <dbReference type="SAM" id="MobiDB-lite"/>
    </source>
</evidence>
<dbReference type="EMBL" id="CP050253">
    <property type="protein sequence ID" value="QIQ21379.1"/>
    <property type="molecule type" value="Genomic_DNA"/>
</dbReference>
<name>A0A6G9IC28_9GAMM</name>
<feature type="region of interest" description="Disordered" evidence="1">
    <location>
        <begin position="110"/>
        <end position="129"/>
    </location>
</feature>
<evidence type="ECO:0000313" key="3">
    <source>
        <dbReference type="EMBL" id="QIQ21379.1"/>
    </source>
</evidence>
<dbReference type="Proteomes" id="UP000501168">
    <property type="component" value="Chromosome"/>
</dbReference>